<evidence type="ECO:0000256" key="3">
    <source>
        <dbReference type="ARBA" id="ARBA00022729"/>
    </source>
</evidence>
<evidence type="ECO:0000256" key="2">
    <source>
        <dbReference type="ARBA" id="ARBA00022448"/>
    </source>
</evidence>
<dbReference type="Pfam" id="PF03573">
    <property type="entry name" value="OprD"/>
    <property type="match status" value="1"/>
</dbReference>
<gene>
    <name evidence="5" type="ORF">DPRO_2670</name>
</gene>
<feature type="chain" id="PRO_5012496889" evidence="4">
    <location>
        <begin position="26"/>
        <end position="346"/>
    </location>
</feature>
<protein>
    <submittedName>
        <fullName evidence="5">Outer membrane porin</fullName>
    </submittedName>
</protein>
<dbReference type="Gene3D" id="2.40.160.10">
    <property type="entry name" value="Porin"/>
    <property type="match status" value="1"/>
</dbReference>
<reference evidence="6" key="1">
    <citation type="submission" date="2017-09" db="EMBL/GenBank/DDBJ databases">
        <authorList>
            <person name="Regsiter A."/>
            <person name="William W."/>
        </authorList>
    </citation>
    <scope>NUCLEOTIDE SEQUENCE [LARGE SCALE GENOMIC DNA]</scope>
    <source>
        <strain evidence="6">500-1</strain>
    </source>
</reference>
<dbReference type="GO" id="GO:0015288">
    <property type="term" value="F:porin activity"/>
    <property type="evidence" value="ECO:0007669"/>
    <property type="project" value="TreeGrafter"/>
</dbReference>
<dbReference type="EMBL" id="LT907975">
    <property type="protein sequence ID" value="SOB59579.1"/>
    <property type="molecule type" value="Genomic_DNA"/>
</dbReference>
<dbReference type="AlphaFoldDB" id="A0A2C8FBN5"/>
<dbReference type="KEGG" id="pprf:DPRO_2670"/>
<evidence type="ECO:0000256" key="4">
    <source>
        <dbReference type="SAM" id="SignalP"/>
    </source>
</evidence>
<dbReference type="GO" id="GO:0016020">
    <property type="term" value="C:membrane"/>
    <property type="evidence" value="ECO:0007669"/>
    <property type="project" value="InterPro"/>
</dbReference>
<dbReference type="InterPro" id="IPR023614">
    <property type="entry name" value="Porin_dom_sf"/>
</dbReference>
<dbReference type="OrthoDB" id="9125at2"/>
<dbReference type="PANTHER" id="PTHR34596">
    <property type="entry name" value="CHITOPORIN"/>
    <property type="match status" value="1"/>
</dbReference>
<organism evidence="5 6">
    <name type="scientific">Pseudodesulfovibrio profundus</name>
    <dbReference type="NCBI Taxonomy" id="57320"/>
    <lineage>
        <taxon>Bacteria</taxon>
        <taxon>Pseudomonadati</taxon>
        <taxon>Thermodesulfobacteriota</taxon>
        <taxon>Desulfovibrionia</taxon>
        <taxon>Desulfovibrionales</taxon>
        <taxon>Desulfovibrionaceae</taxon>
    </lineage>
</organism>
<dbReference type="InterPro" id="IPR005318">
    <property type="entry name" value="OM_porin_bac"/>
</dbReference>
<keyword evidence="2" id="KW-0813">Transport</keyword>
<accession>A0A2C8FBN5</accession>
<dbReference type="Proteomes" id="UP000219215">
    <property type="component" value="Chromosome DPRO"/>
</dbReference>
<evidence type="ECO:0000313" key="5">
    <source>
        <dbReference type="EMBL" id="SOB59579.1"/>
    </source>
</evidence>
<comment type="similarity">
    <text evidence="1">Belongs to the outer membrane porin (Opr) (TC 1.B.25) family.</text>
</comment>
<keyword evidence="3 4" id="KW-0732">Signal</keyword>
<feature type="signal peptide" evidence="4">
    <location>
        <begin position="1"/>
        <end position="25"/>
    </location>
</feature>
<keyword evidence="6" id="KW-1185">Reference proteome</keyword>
<evidence type="ECO:0000313" key="6">
    <source>
        <dbReference type="Proteomes" id="UP000219215"/>
    </source>
</evidence>
<sequence length="346" mass="39030">MKSMKQPVSIVLCFVLCLLAFPAWAADEEEPWAFGKVSGQLRYYYFTQRDDVDGQASEDVKESLALGGYLKYETPWIQDVFNSGVAMYTSQPFPETFNQTDRAGTNLLTSQNTGITVLGEAYAKMNIQGVVSSLYRQKIETPLINSNDSRMIPQTYEAYILEYDEDDLRLIGGWIDKIKLRDTKRFRYMSEVTGALDSSQRGMWMIGGEWAPDSFESKVYYYAVPDYIQTSFFHLGATHPLAEDLSWHWQLIGLDQRSLGSEDAGDFNVAEGGALAGLTVSGFTMDVGGTIVDDTTDVTEWASYPFFNEMMGYSNNRAGEKALYLGASYDFKWVQHERESILCHNA</sequence>
<dbReference type="PANTHER" id="PTHR34596:SF2">
    <property type="entry name" value="CHITOPORIN"/>
    <property type="match status" value="1"/>
</dbReference>
<proteinExistence type="inferred from homology"/>
<dbReference type="RefSeq" id="WP_157917479.1">
    <property type="nucleotide sequence ID" value="NZ_LT907975.1"/>
</dbReference>
<evidence type="ECO:0000256" key="1">
    <source>
        <dbReference type="ARBA" id="ARBA00009075"/>
    </source>
</evidence>
<name>A0A2C8FBN5_9BACT</name>